<dbReference type="Gene3D" id="3.10.180.10">
    <property type="entry name" value="2,3-Dihydroxybiphenyl 1,2-Dioxygenase, domain 1"/>
    <property type="match status" value="1"/>
</dbReference>
<dbReference type="AlphaFoldDB" id="A0A061JLW4"/>
<reference evidence="3 4" key="1">
    <citation type="journal article" date="2013" name="Genome Announc.">
        <title>Draft Genome of the Nitrogen-Fixing Bacterium Pseudomonas stutzeri Strain KOS6 Isolated from Industrial Hydrocarbon Sludge.</title>
        <authorList>
            <person name="Grigoryeva T.V."/>
            <person name="Laikov A.V."/>
            <person name="Naumova R.P."/>
            <person name="Manolov A.I."/>
            <person name="Larin A.K."/>
            <person name="Karpova I.Y."/>
            <person name="Semashko T.A."/>
            <person name="Alexeev D.G."/>
            <person name="Kostryukova E.S."/>
            <person name="Muller R."/>
            <person name="Govorun V.M."/>
        </authorList>
    </citation>
    <scope>NUCLEOTIDE SEQUENCE [LARGE SCALE GENOMIC DNA]</scope>
    <source>
        <strain evidence="3 4">KOS6</strain>
    </source>
</reference>
<evidence type="ECO:0000256" key="1">
    <source>
        <dbReference type="SAM" id="MobiDB-lite"/>
    </source>
</evidence>
<protein>
    <recommendedName>
        <fullName evidence="2">VOC domain-containing protein</fullName>
    </recommendedName>
</protein>
<evidence type="ECO:0000259" key="2">
    <source>
        <dbReference type="PROSITE" id="PS51819"/>
    </source>
</evidence>
<dbReference type="eggNOG" id="COG0346">
    <property type="taxonomic scope" value="Bacteria"/>
</dbReference>
<dbReference type="InterPro" id="IPR037523">
    <property type="entry name" value="VOC_core"/>
</dbReference>
<dbReference type="OrthoDB" id="9804944at2"/>
<dbReference type="Proteomes" id="UP000026923">
    <property type="component" value="Unassembled WGS sequence"/>
</dbReference>
<proteinExistence type="predicted"/>
<dbReference type="PROSITE" id="PS51819">
    <property type="entry name" value="VOC"/>
    <property type="match status" value="1"/>
</dbReference>
<dbReference type="InterPro" id="IPR004360">
    <property type="entry name" value="Glyas_Fos-R_dOase_dom"/>
</dbReference>
<dbReference type="HOGENOM" id="CLU_084417_0_1_6"/>
<dbReference type="EMBL" id="AMCZ02000044">
    <property type="protein sequence ID" value="EWC39310.1"/>
    <property type="molecule type" value="Genomic_DNA"/>
</dbReference>
<dbReference type="Pfam" id="PF00903">
    <property type="entry name" value="Glyoxalase"/>
    <property type="match status" value="1"/>
</dbReference>
<accession>A0A061JLW4</accession>
<sequence length="205" mass="23219">MNTQAQANSTNKSDKVAVRRQGNRVGQLHHHAYMAKDMEATRHFYEDILGMPLVGTWVERINPVTGKPDNYVHTFFELSDGSCLAFFQFKSDTASLEQSVNKFVDVNPFAHHIALTVEGKDTVLYFKDRLAQAGIPAFETDHGYCYSIYFHDPNGMQVELTTLVPETDELMNQASETAHETLARWLQEEDLLSNNTHRGKGWVPA</sequence>
<feature type="domain" description="VOC" evidence="2">
    <location>
        <begin position="27"/>
        <end position="163"/>
    </location>
</feature>
<dbReference type="SUPFAM" id="SSF54593">
    <property type="entry name" value="Glyoxalase/Bleomycin resistance protein/Dihydroxybiphenyl dioxygenase"/>
    <property type="match status" value="1"/>
</dbReference>
<comment type="caution">
    <text evidence="3">The sequence shown here is derived from an EMBL/GenBank/DDBJ whole genome shotgun (WGS) entry which is preliminary data.</text>
</comment>
<dbReference type="CDD" id="cd06587">
    <property type="entry name" value="VOC"/>
    <property type="match status" value="1"/>
</dbReference>
<dbReference type="InterPro" id="IPR029068">
    <property type="entry name" value="Glyas_Bleomycin-R_OHBP_Dase"/>
</dbReference>
<name>A0A061JLW4_STUST</name>
<feature type="compositionally biased region" description="Polar residues" evidence="1">
    <location>
        <begin position="1"/>
        <end position="11"/>
    </location>
</feature>
<evidence type="ECO:0000313" key="3">
    <source>
        <dbReference type="EMBL" id="EWC39310.1"/>
    </source>
</evidence>
<gene>
    <name evidence="3" type="ORF">B597_020995</name>
</gene>
<evidence type="ECO:0000313" key="4">
    <source>
        <dbReference type="Proteomes" id="UP000026923"/>
    </source>
</evidence>
<feature type="region of interest" description="Disordered" evidence="1">
    <location>
        <begin position="1"/>
        <end position="21"/>
    </location>
</feature>
<dbReference type="RefSeq" id="WP_024161936.1">
    <property type="nucleotide sequence ID" value="NZ_KK020676.1"/>
</dbReference>
<organism evidence="3 4">
    <name type="scientific">Stutzerimonas stutzeri KOS6</name>
    <dbReference type="NCBI Taxonomy" id="1218352"/>
    <lineage>
        <taxon>Bacteria</taxon>
        <taxon>Pseudomonadati</taxon>
        <taxon>Pseudomonadota</taxon>
        <taxon>Gammaproteobacteria</taxon>
        <taxon>Pseudomonadales</taxon>
        <taxon>Pseudomonadaceae</taxon>
        <taxon>Stutzerimonas</taxon>
    </lineage>
</organism>